<name>A0A940MS27_9RHOB</name>
<proteinExistence type="predicted"/>
<keyword evidence="2" id="KW-1185">Reference proteome</keyword>
<reference evidence="1" key="1">
    <citation type="submission" date="2021-03" db="EMBL/GenBank/DDBJ databases">
        <title>Sagittula salina sp. nov. strain M10.9X isolated from the marine waste.</title>
        <authorList>
            <person name="Satari L."/>
            <person name="Molina-Menor E."/>
            <person name="Vidal-Verdu A."/>
            <person name="Pascual J."/>
            <person name="Pereto J."/>
            <person name="Porcar M."/>
        </authorList>
    </citation>
    <scope>NUCLEOTIDE SEQUENCE</scope>
    <source>
        <strain evidence="1">M10.9X</strain>
    </source>
</reference>
<gene>
    <name evidence="1" type="ORF">J5474_14305</name>
</gene>
<sequence length="177" mass="19996">MFAIQQAERGRVERLTKVHLEFWDSYHDEFTRSEKTTLVEALIGLGETERALDVWTTIDQSEMDALWQGDMDILKARILFAEGPVQDVSSARESFRDAMCHAEDLDRPVKQDTLIEKSVGVRLMNELWLGTGCDELAVFAEYLGEKLADEPMPDGIDPLRVNTSDVMDAHSMRCAGS</sequence>
<dbReference type="Proteomes" id="UP000675940">
    <property type="component" value="Unassembled WGS sequence"/>
</dbReference>
<accession>A0A940MS27</accession>
<evidence type="ECO:0000313" key="2">
    <source>
        <dbReference type="Proteomes" id="UP000675940"/>
    </source>
</evidence>
<dbReference type="AlphaFoldDB" id="A0A940MS27"/>
<dbReference type="EMBL" id="JAGISH010000007">
    <property type="protein sequence ID" value="MBP0483653.1"/>
    <property type="molecule type" value="Genomic_DNA"/>
</dbReference>
<evidence type="ECO:0000313" key="1">
    <source>
        <dbReference type="EMBL" id="MBP0483653.1"/>
    </source>
</evidence>
<organism evidence="1 2">
    <name type="scientific">Sagittula salina</name>
    <dbReference type="NCBI Taxonomy" id="2820268"/>
    <lineage>
        <taxon>Bacteria</taxon>
        <taxon>Pseudomonadati</taxon>
        <taxon>Pseudomonadota</taxon>
        <taxon>Alphaproteobacteria</taxon>
        <taxon>Rhodobacterales</taxon>
        <taxon>Roseobacteraceae</taxon>
        <taxon>Sagittula</taxon>
    </lineage>
</organism>
<protein>
    <submittedName>
        <fullName evidence="1">Uncharacterized protein</fullName>
    </submittedName>
</protein>
<comment type="caution">
    <text evidence="1">The sequence shown here is derived from an EMBL/GenBank/DDBJ whole genome shotgun (WGS) entry which is preliminary data.</text>
</comment>
<dbReference type="RefSeq" id="WP_209361613.1">
    <property type="nucleotide sequence ID" value="NZ_JAGISH010000007.1"/>
</dbReference>